<proteinExistence type="predicted"/>
<dbReference type="SUPFAM" id="SSF48452">
    <property type="entry name" value="TPR-like"/>
    <property type="match status" value="2"/>
</dbReference>
<organism evidence="5 6">
    <name type="scientific">Hyphomonas adhaerens MHS-3</name>
    <dbReference type="NCBI Taxonomy" id="1280949"/>
    <lineage>
        <taxon>Bacteria</taxon>
        <taxon>Pseudomonadati</taxon>
        <taxon>Pseudomonadota</taxon>
        <taxon>Alphaproteobacteria</taxon>
        <taxon>Hyphomonadales</taxon>
        <taxon>Hyphomonadaceae</taxon>
        <taxon>Hyphomonas</taxon>
    </lineage>
</organism>
<feature type="coiled-coil region" evidence="4">
    <location>
        <begin position="55"/>
        <end position="106"/>
    </location>
</feature>
<dbReference type="Pfam" id="PF13374">
    <property type="entry name" value="TPR_10"/>
    <property type="match status" value="1"/>
</dbReference>
<evidence type="ECO:0000256" key="1">
    <source>
        <dbReference type="ARBA" id="ARBA00022737"/>
    </source>
</evidence>
<reference evidence="5 6" key="1">
    <citation type="journal article" date="2014" name="Antonie Van Leeuwenhoek">
        <title>Hyphomonas beringensis sp. nov. and Hyphomonas chukchiensis sp. nov., isolated from surface seawater of the Bering Sea and Chukchi Sea.</title>
        <authorList>
            <person name="Li C."/>
            <person name="Lai Q."/>
            <person name="Li G."/>
            <person name="Dong C."/>
            <person name="Wang J."/>
            <person name="Liao Y."/>
            <person name="Shao Z."/>
        </authorList>
    </citation>
    <scope>NUCLEOTIDE SEQUENCE [LARGE SCALE GENOMIC DNA]</scope>
    <source>
        <strain evidence="5 6">MHS-3</strain>
    </source>
</reference>
<dbReference type="InterPro" id="IPR011990">
    <property type="entry name" value="TPR-like_helical_dom_sf"/>
</dbReference>
<dbReference type="PATRIC" id="fig|1280949.3.peg.949"/>
<evidence type="ECO:0000256" key="3">
    <source>
        <dbReference type="PROSITE-ProRule" id="PRU00339"/>
    </source>
</evidence>
<dbReference type="PROSITE" id="PS50005">
    <property type="entry name" value="TPR"/>
    <property type="match status" value="3"/>
</dbReference>
<dbReference type="SMART" id="SM00028">
    <property type="entry name" value="TPR"/>
    <property type="match status" value="7"/>
</dbReference>
<keyword evidence="1" id="KW-0677">Repeat</keyword>
<dbReference type="InterPro" id="IPR019734">
    <property type="entry name" value="TPR_rpt"/>
</dbReference>
<dbReference type="EMBL" id="ARYH01000001">
    <property type="protein sequence ID" value="KCZ84944.1"/>
    <property type="molecule type" value="Genomic_DNA"/>
</dbReference>
<accession>A0A069E4Q3</accession>
<dbReference type="eggNOG" id="COG0457">
    <property type="taxonomic scope" value="Bacteria"/>
</dbReference>
<dbReference type="Pfam" id="PF07719">
    <property type="entry name" value="TPR_2"/>
    <property type="match status" value="1"/>
</dbReference>
<dbReference type="AlphaFoldDB" id="A0A069E4Q3"/>
<sequence length="757" mass="81679">MAAIGLGVWLGLACTGSAIGQINGSGIQAGAAAYSVESEVAAALYAASATQAAMERQYTQQLAAARKQIDALRQQVAANASGGDEIGTLKAELADKERRIVELLAQQDAGYAREISVYGDAVKSIASTPEGLAALSRFNRGDQVGAIAILDDLRKARDAARMARVNQESASEARQIAALALEARASGNLTTADLIDRFEEITRLDGSEASDWITLSGLYRDAGNLSKAAAAAQQALNLAPDAAAKADALKTLGAIEFDQGKLPDAQARLAQSAALLEDLSKDHPDAGRYQDSLADLYKLQGRLLRDRGNLASVLPVYNQALAAADRLIAAEPDNSSAQWKRATILTDLGSVRKEQGDLGDALNLFREALDIETLLLADSPDTLSWQEDYSRLQSLIASTELQTGGIAEELELFRRREADLKGLLVRDPGHAVWTHALALNHLDIGRLCRIQSDMVCTSQNYTKAVEMLETLAQQDRTNVSWQRDLAQAYAASADQAGDARVYDLAEEKHRRAADILSRLAKTDAKSAGLEFELAHLQLLIGGDLMGQRQFAQADRAFTPALSTLRRLSANDPTNDTLKSRIAMGLNTQAFAKTLLGNEAAALGLYEESLGILQDRAARHPGNLGVKRALGHTLQYIGDVYVDQSDFDTAKSYYGQSLDIIKDLAKTDPTNIGWQRDLQEGHNKIGEAAYKAKDYDAAIAAYTEALAINTHLLKQDPGNIDLVLDKSPIEMNLDQARTDQKVEQAMEIIRQRSADSSK</sequence>
<evidence type="ECO:0000313" key="6">
    <source>
        <dbReference type="Proteomes" id="UP000027446"/>
    </source>
</evidence>
<evidence type="ECO:0000313" key="5">
    <source>
        <dbReference type="EMBL" id="KCZ84944.1"/>
    </source>
</evidence>
<dbReference type="Gene3D" id="1.25.40.10">
    <property type="entry name" value="Tetratricopeptide repeat domain"/>
    <property type="match status" value="4"/>
</dbReference>
<evidence type="ECO:0000256" key="2">
    <source>
        <dbReference type="ARBA" id="ARBA00022803"/>
    </source>
</evidence>
<feature type="repeat" description="TPR" evidence="3">
    <location>
        <begin position="209"/>
        <end position="242"/>
    </location>
</feature>
<dbReference type="Proteomes" id="UP000027446">
    <property type="component" value="Unassembled WGS sequence"/>
</dbReference>
<keyword evidence="2 3" id="KW-0802">TPR repeat</keyword>
<feature type="repeat" description="TPR" evidence="3">
    <location>
        <begin position="678"/>
        <end position="711"/>
    </location>
</feature>
<dbReference type="InterPro" id="IPR013105">
    <property type="entry name" value="TPR_2"/>
</dbReference>
<evidence type="ECO:0008006" key="7">
    <source>
        <dbReference type="Google" id="ProtNLM"/>
    </source>
</evidence>
<evidence type="ECO:0000256" key="4">
    <source>
        <dbReference type="SAM" id="Coils"/>
    </source>
</evidence>
<name>A0A069E4Q3_9PROT</name>
<dbReference type="PANTHER" id="PTHR45641">
    <property type="entry name" value="TETRATRICOPEPTIDE REPEAT PROTEIN (AFU_ORTHOLOGUE AFUA_6G03870)"/>
    <property type="match status" value="1"/>
</dbReference>
<keyword evidence="4" id="KW-0175">Coiled coil</keyword>
<feature type="repeat" description="TPR" evidence="3">
    <location>
        <begin position="342"/>
        <end position="375"/>
    </location>
</feature>
<protein>
    <recommendedName>
        <fullName evidence="7">Tetratricopeptide repeat protein</fullName>
    </recommendedName>
</protein>
<dbReference type="STRING" id="1280949.HAD_04655"/>
<dbReference type="PANTHER" id="PTHR45641:SF19">
    <property type="entry name" value="NEPHROCYSTIN-3"/>
    <property type="match status" value="1"/>
</dbReference>
<comment type="caution">
    <text evidence="5">The sequence shown here is derived from an EMBL/GenBank/DDBJ whole genome shotgun (WGS) entry which is preliminary data.</text>
</comment>
<gene>
    <name evidence="5" type="ORF">HAD_04655</name>
</gene>
<keyword evidence="6" id="KW-1185">Reference proteome</keyword>